<dbReference type="AlphaFoldDB" id="A0A160U1D4"/>
<name>A0A160U1D4_9ZZZZ</name>
<evidence type="ECO:0000259" key="3">
    <source>
        <dbReference type="Pfam" id="PF00135"/>
    </source>
</evidence>
<dbReference type="ESTHER" id="9rhob-a0a059eg40">
    <property type="family name" value="Carb_B_Bacteria"/>
</dbReference>
<dbReference type="InterPro" id="IPR029058">
    <property type="entry name" value="AB_hydrolase_fold"/>
</dbReference>
<dbReference type="InterPro" id="IPR019826">
    <property type="entry name" value="Carboxylesterase_B_AS"/>
</dbReference>
<feature type="domain" description="Carboxylesterase type B" evidence="3">
    <location>
        <begin position="36"/>
        <end position="548"/>
    </location>
</feature>
<dbReference type="InterPro" id="IPR050309">
    <property type="entry name" value="Type-B_Carboxylest/Lipase"/>
</dbReference>
<accession>A0A160U1D4</accession>
<evidence type="ECO:0000256" key="2">
    <source>
        <dbReference type="ARBA" id="ARBA00022801"/>
    </source>
</evidence>
<dbReference type="InterPro" id="IPR002018">
    <property type="entry name" value="CarbesteraseB"/>
</dbReference>
<keyword evidence="2" id="KW-0378">Hydrolase</keyword>
<protein>
    <submittedName>
        <fullName evidence="4">Carboxylesterase type B</fullName>
    </submittedName>
</protein>
<dbReference type="PROSITE" id="PS00122">
    <property type="entry name" value="CARBOXYLESTERASE_B_1"/>
    <property type="match status" value="1"/>
</dbReference>
<evidence type="ECO:0000313" key="4">
    <source>
        <dbReference type="EMBL" id="CUS56464.1"/>
    </source>
</evidence>
<organism evidence="4">
    <name type="scientific">hydrothermal vent metagenome</name>
    <dbReference type="NCBI Taxonomy" id="652676"/>
    <lineage>
        <taxon>unclassified sequences</taxon>
        <taxon>metagenomes</taxon>
        <taxon>ecological metagenomes</taxon>
    </lineage>
</organism>
<comment type="similarity">
    <text evidence="1">Belongs to the type-B carboxylesterase/lipase family.</text>
</comment>
<dbReference type="Gene3D" id="3.40.50.1820">
    <property type="entry name" value="alpha/beta hydrolase"/>
    <property type="match status" value="1"/>
</dbReference>
<reference evidence="4" key="1">
    <citation type="submission" date="2015-10" db="EMBL/GenBank/DDBJ databases">
        <authorList>
            <person name="Gilbert D.G."/>
        </authorList>
    </citation>
    <scope>NUCLEOTIDE SEQUENCE</scope>
</reference>
<dbReference type="PANTHER" id="PTHR11559">
    <property type="entry name" value="CARBOXYLESTERASE"/>
    <property type="match status" value="1"/>
</dbReference>
<sequence length="596" mass="65001">MKRLSIVLFFALLGFGAWGWFRLNQPEPPMALTEPLRIDQGEIQGGVDPDNPEIQVFNGIPYASARRWSAPTSPPQWGAITRDAREFGPQCLQPRGHMNEVVDRIIDGNGLPWWKRLAARQYLAAQPEPAEAEDCLFLNVRTANRGKPRLQPVMVWIHGGSHQAGAGSASYYQANGLVDKGVVLVTINYRLGPFGYMAHPALTEEAGTSGNYGLLDQVAALRWVQMNIARFGGNPNNVTIFGESAGAQSVSELMATPLADGLYDKAILQSGVSSYNALHLSHSPLPNVQSSEEVGVEFLSSLADGTATADRLRAIPSGAIIDRVLLRQDLVKYFLPTVDGNVLPVPIGEAIRDGGANRVPVLAGYNADEGTLFYSQRKSPTALLPNISGSITQREAMLEGVFGVNSSKALQALYGMTSLETWDRGAEKMLGDDLFGVHTRFLAKANVAAGQPTWLYQFSRTPPGKSQTLGAYHGAEIAFVFDSHNGFLPAADDDEILTDRMISYWTNFAKTGDPNGKDLPEWPAYDPDADIWLELDHEIKRISGLRARKLDILEDNLNLRIDAIKRSKTPFELIENTALLSTAAGLGGEERFANSD</sequence>
<dbReference type="Pfam" id="PF00135">
    <property type="entry name" value="COesterase"/>
    <property type="match status" value="1"/>
</dbReference>
<dbReference type="GO" id="GO:0016787">
    <property type="term" value="F:hydrolase activity"/>
    <property type="evidence" value="ECO:0007669"/>
    <property type="project" value="UniProtKB-KW"/>
</dbReference>
<dbReference type="SUPFAM" id="SSF53474">
    <property type="entry name" value="alpha/beta-Hydrolases"/>
    <property type="match status" value="1"/>
</dbReference>
<gene>
    <name evidence="4" type="ORF">MGWOODY_Hyp989</name>
</gene>
<evidence type="ECO:0000256" key="1">
    <source>
        <dbReference type="ARBA" id="ARBA00005964"/>
    </source>
</evidence>
<dbReference type="EMBL" id="CZQD01000025">
    <property type="protein sequence ID" value="CUS56464.1"/>
    <property type="molecule type" value="Genomic_DNA"/>
</dbReference>
<proteinExistence type="inferred from homology"/>